<dbReference type="InParanoid" id="A0A066WDJ7"/>
<evidence type="ECO:0000313" key="12">
    <source>
        <dbReference type="EMBL" id="KDN52007.1"/>
    </source>
</evidence>
<dbReference type="PANTHER" id="PTHR22851">
    <property type="entry name" value="U3 SMALL NUCLEOLAR RNA U3 SNORNA ASSOCIATED PROTEIN"/>
    <property type="match status" value="1"/>
</dbReference>
<feature type="region of interest" description="Disordered" evidence="10">
    <location>
        <begin position="471"/>
        <end position="502"/>
    </location>
</feature>
<feature type="repeat" description="WD" evidence="9">
    <location>
        <begin position="62"/>
        <end position="104"/>
    </location>
</feature>
<dbReference type="PROSITE" id="PS50294">
    <property type="entry name" value="WD_REPEATS_REGION"/>
    <property type="match status" value="3"/>
</dbReference>
<dbReference type="UniPathway" id="UPA00143"/>
<dbReference type="PANTHER" id="PTHR22851:SF0">
    <property type="entry name" value="DDB1- AND CUL4-ASSOCIATED FACTOR 13"/>
    <property type="match status" value="1"/>
</dbReference>
<name>A0A066WDJ7_TILAU</name>
<dbReference type="STRING" id="1037660.A0A066WDJ7"/>
<dbReference type="InterPro" id="IPR036322">
    <property type="entry name" value="WD40_repeat_dom_sf"/>
</dbReference>
<dbReference type="InterPro" id="IPR001680">
    <property type="entry name" value="WD40_rpt"/>
</dbReference>
<keyword evidence="6" id="KW-0539">Nucleus</keyword>
<feature type="repeat" description="WD" evidence="9">
    <location>
        <begin position="106"/>
        <end position="145"/>
    </location>
</feature>
<feature type="region of interest" description="Disordered" evidence="10">
    <location>
        <begin position="1"/>
        <end position="35"/>
    </location>
</feature>
<evidence type="ECO:0000256" key="10">
    <source>
        <dbReference type="SAM" id="MobiDB-lite"/>
    </source>
</evidence>
<proteinExistence type="inferred from homology"/>
<evidence type="ECO:0000256" key="6">
    <source>
        <dbReference type="ARBA" id="ARBA00023242"/>
    </source>
</evidence>
<comment type="subcellular location">
    <subcellularLocation>
        <location evidence="1">Nucleus</location>
        <location evidence="1">Nucleolus</location>
    </subcellularLocation>
</comment>
<evidence type="ECO:0000256" key="5">
    <source>
        <dbReference type="ARBA" id="ARBA00022737"/>
    </source>
</evidence>
<feature type="repeat" description="WD" evidence="9">
    <location>
        <begin position="334"/>
        <end position="375"/>
    </location>
</feature>
<accession>A0A066WDJ7</accession>
<dbReference type="InterPro" id="IPR015943">
    <property type="entry name" value="WD40/YVTN_repeat-like_dom_sf"/>
</dbReference>
<feature type="domain" description="Sof1-like protein" evidence="11">
    <location>
        <begin position="411"/>
        <end position="496"/>
    </location>
</feature>
<evidence type="ECO:0000313" key="13">
    <source>
        <dbReference type="Proteomes" id="UP000027361"/>
    </source>
</evidence>
<comment type="similarity">
    <text evidence="2">Belongs to the WD repeat DCAF13/WDSOF1 family.</text>
</comment>
<dbReference type="GO" id="GO:0016567">
    <property type="term" value="P:protein ubiquitination"/>
    <property type="evidence" value="ECO:0007669"/>
    <property type="project" value="UniProtKB-UniPathway"/>
</dbReference>
<comment type="caution">
    <text evidence="12">The sequence shown here is derived from an EMBL/GenBank/DDBJ whole genome shotgun (WGS) entry which is preliminary data.</text>
</comment>
<evidence type="ECO:0000256" key="8">
    <source>
        <dbReference type="ARBA" id="ARBA00032239"/>
    </source>
</evidence>
<gene>
    <name evidence="12" type="ORF">K437DRAFT_254743</name>
</gene>
<dbReference type="RefSeq" id="XP_013244857.1">
    <property type="nucleotide sequence ID" value="XM_013389403.1"/>
</dbReference>
<dbReference type="Gene3D" id="2.130.10.10">
    <property type="entry name" value="YVTN repeat-like/Quinoprotein amine dehydrogenase"/>
    <property type="match status" value="3"/>
</dbReference>
<evidence type="ECO:0000256" key="1">
    <source>
        <dbReference type="ARBA" id="ARBA00004604"/>
    </source>
</evidence>
<dbReference type="GeneID" id="25263964"/>
<dbReference type="Proteomes" id="UP000027361">
    <property type="component" value="Unassembled WGS sequence"/>
</dbReference>
<dbReference type="AlphaFoldDB" id="A0A066WDJ7"/>
<evidence type="ECO:0000259" key="11">
    <source>
        <dbReference type="Pfam" id="PF04158"/>
    </source>
</evidence>
<reference evidence="12 13" key="1">
    <citation type="submission" date="2014-05" db="EMBL/GenBank/DDBJ databases">
        <title>Draft genome sequence of a rare smut relative, Tilletiaria anomala UBC 951.</title>
        <authorList>
            <consortium name="DOE Joint Genome Institute"/>
            <person name="Toome M."/>
            <person name="Kuo A."/>
            <person name="Henrissat B."/>
            <person name="Lipzen A."/>
            <person name="Tritt A."/>
            <person name="Yoshinaga Y."/>
            <person name="Zane M."/>
            <person name="Barry K."/>
            <person name="Grigoriev I.V."/>
            <person name="Spatafora J.W."/>
            <person name="Aimea M.C."/>
        </authorList>
    </citation>
    <scope>NUCLEOTIDE SEQUENCE [LARGE SCALE GENOMIC DNA]</scope>
    <source>
        <strain evidence="12 13">UBC 951</strain>
    </source>
</reference>
<dbReference type="Pfam" id="PF04158">
    <property type="entry name" value="Sof1"/>
    <property type="match status" value="1"/>
</dbReference>
<dbReference type="FunCoup" id="A0A066WDJ7">
    <property type="interactions" value="808"/>
</dbReference>
<dbReference type="InterPro" id="IPR019775">
    <property type="entry name" value="WD40_repeat_CS"/>
</dbReference>
<keyword evidence="7" id="KW-0687">Ribonucleoprotein</keyword>
<organism evidence="12 13">
    <name type="scientific">Tilletiaria anomala (strain ATCC 24038 / CBS 436.72 / UBC 951)</name>
    <dbReference type="NCBI Taxonomy" id="1037660"/>
    <lineage>
        <taxon>Eukaryota</taxon>
        <taxon>Fungi</taxon>
        <taxon>Dikarya</taxon>
        <taxon>Basidiomycota</taxon>
        <taxon>Ustilaginomycotina</taxon>
        <taxon>Exobasidiomycetes</taxon>
        <taxon>Georgefischeriales</taxon>
        <taxon>Tilletiariaceae</taxon>
        <taxon>Tilletiaria</taxon>
    </lineage>
</organism>
<dbReference type="EMBL" id="JMSN01000015">
    <property type="protein sequence ID" value="KDN52007.1"/>
    <property type="molecule type" value="Genomic_DNA"/>
</dbReference>
<dbReference type="GO" id="GO:0032040">
    <property type="term" value="C:small-subunit processome"/>
    <property type="evidence" value="ECO:0007669"/>
    <property type="project" value="TreeGrafter"/>
</dbReference>
<dbReference type="InterPro" id="IPR051733">
    <property type="entry name" value="WD_repeat_DCAF13/WDSOF1"/>
</dbReference>
<dbReference type="PROSITE" id="PS50082">
    <property type="entry name" value="WD_REPEATS_2"/>
    <property type="match status" value="4"/>
</dbReference>
<dbReference type="OrthoDB" id="10249065at2759"/>
<feature type="compositionally biased region" description="Acidic residues" evidence="10">
    <location>
        <begin position="161"/>
        <end position="172"/>
    </location>
</feature>
<feature type="repeat" description="WD" evidence="9">
    <location>
        <begin position="378"/>
        <end position="419"/>
    </location>
</feature>
<dbReference type="SMART" id="SM00320">
    <property type="entry name" value="WD40"/>
    <property type="match status" value="7"/>
</dbReference>
<feature type="region of interest" description="Disordered" evidence="10">
    <location>
        <begin position="145"/>
        <end position="178"/>
    </location>
</feature>
<evidence type="ECO:0000256" key="7">
    <source>
        <dbReference type="ARBA" id="ARBA00023274"/>
    </source>
</evidence>
<dbReference type="HOGENOM" id="CLU_033999_0_0_1"/>
<keyword evidence="4 9" id="KW-0853">WD repeat</keyword>
<dbReference type="GO" id="GO:0000462">
    <property type="term" value="P:maturation of SSU-rRNA from tricistronic rRNA transcript (SSU-rRNA, 5.8S rRNA, LSU-rRNA)"/>
    <property type="evidence" value="ECO:0007669"/>
    <property type="project" value="TreeGrafter"/>
</dbReference>
<evidence type="ECO:0000256" key="3">
    <source>
        <dbReference type="ARBA" id="ARBA00021762"/>
    </source>
</evidence>
<dbReference type="InterPro" id="IPR007287">
    <property type="entry name" value="Sof1"/>
</dbReference>
<dbReference type="OMA" id="EDHNAYI"/>
<dbReference type="InterPro" id="IPR020472">
    <property type="entry name" value="WD40_PAC1"/>
</dbReference>
<keyword evidence="13" id="KW-1185">Reference proteome</keyword>
<dbReference type="Pfam" id="PF00400">
    <property type="entry name" value="WD40"/>
    <property type="match status" value="4"/>
</dbReference>
<protein>
    <recommendedName>
        <fullName evidence="3">DDB1- and CUL4-associated factor 13</fullName>
    </recommendedName>
    <alternativeName>
        <fullName evidence="8">WD repeat and SOF domain-containing protein 1</fullName>
    </alternativeName>
</protein>
<dbReference type="PROSITE" id="PS00678">
    <property type="entry name" value="WD_REPEATS_1"/>
    <property type="match status" value="1"/>
</dbReference>
<evidence type="ECO:0000256" key="2">
    <source>
        <dbReference type="ARBA" id="ARBA00005649"/>
    </source>
</evidence>
<sequence>MKITALSRSLDNHLPGRSGDATPVSRNLDPALHPFSKPREYTRALNAAKVDRMFAKPFVASLEGHVDGVYSLAKDPERLGVIASGSGDGEIKLWNLPSQSCLHTYTKAHKGIIQSLSMSPSSTSSQTFGRHLLSCSTDRTVKMWNADPHPDHTGWAGDAANSDDDEDDDEGADATAAGQAKRGGLLSYQVAEKKAIQPLALYAGKAAFNSVSHHYGKQQFASASSVIQIWDLNRSGSSGTGQEALNTITWGSETINVVKFNASERDVLASAGSDRSVVLYDLRAAKPLTKLFMTMRANDISWSPIEPTVFALASEDHNVYTFDMRNMASATQIYKDHVAAVMSVDWAPTGQELVSASYDRTLRLWEYGRGAHSRDVYHTKRMQRIFSAAYSLDARYVLSGSDDGNVRIWKARASEKIGILSGREMAAKEYRESLQKKWSHTGDVKRVSSSRNVPKPIKAAQQLKRTMLEAERVKEERRRKHTKTGNAKPKAARKAAVLAQKE</sequence>
<dbReference type="SUPFAM" id="SSF50978">
    <property type="entry name" value="WD40 repeat-like"/>
    <property type="match status" value="1"/>
</dbReference>
<keyword evidence="5" id="KW-0677">Repeat</keyword>
<evidence type="ECO:0000256" key="9">
    <source>
        <dbReference type="PROSITE-ProRule" id="PRU00221"/>
    </source>
</evidence>
<dbReference type="PRINTS" id="PR00320">
    <property type="entry name" value="GPROTEINBRPT"/>
</dbReference>
<evidence type="ECO:0000256" key="4">
    <source>
        <dbReference type="ARBA" id="ARBA00022574"/>
    </source>
</evidence>